<organism evidence="9 10">
    <name type="scientific">Helicobacter jaachi</name>
    <dbReference type="NCBI Taxonomy" id="1677920"/>
    <lineage>
        <taxon>Bacteria</taxon>
        <taxon>Pseudomonadati</taxon>
        <taxon>Campylobacterota</taxon>
        <taxon>Epsilonproteobacteria</taxon>
        <taxon>Campylobacterales</taxon>
        <taxon>Helicobacteraceae</taxon>
        <taxon>Helicobacter</taxon>
    </lineage>
</organism>
<dbReference type="GO" id="GO:0022857">
    <property type="term" value="F:transmembrane transporter activity"/>
    <property type="evidence" value="ECO:0007669"/>
    <property type="project" value="InterPro"/>
</dbReference>
<sequence>MLIISLMPRVKRRLNMWCGISACMMVSLIWRKSRAMWILNLSIIALYMSMNAKLACALSPLGRKMSNKTKILLICLALIVLALGFIIAIGIGRYEISLTHIYSLLRSYGNGEYSLESVILFENRLPRICAAILVGASLALSGGLYQGIIANPLVSPSILGVMSGASFGAALAMVLGFGLFGIEVMCFCFGILAMLCSLLLARLFSNSMSILMLILGGMITSAFFGAGMSILKYVADPYNTLPNIVFWLMGSLASIQLGPLVLLAVVFVAGLIFAIIGARHIDILNLDEQSAYALGVNVKALRVGFVIMATLLASASVAVGGLIGWVGLVVPHIARLIIGANHRFMLPFCAIFGAIFLLLCDCIARASFGVEIPIGLVSAIIGIPIFVLILMQKVRYER</sequence>
<name>A0A4U8TCR8_9HELI</name>
<dbReference type="Proteomes" id="UP000029733">
    <property type="component" value="Unassembled WGS sequence"/>
</dbReference>
<dbReference type="EMBL" id="JRPR02000001">
    <property type="protein sequence ID" value="TLD97755.1"/>
    <property type="molecule type" value="Genomic_DNA"/>
</dbReference>
<dbReference type="GO" id="GO:0033214">
    <property type="term" value="P:siderophore-iron import into cell"/>
    <property type="evidence" value="ECO:0007669"/>
    <property type="project" value="TreeGrafter"/>
</dbReference>
<dbReference type="GO" id="GO:0005886">
    <property type="term" value="C:plasma membrane"/>
    <property type="evidence" value="ECO:0007669"/>
    <property type="project" value="UniProtKB-SubCell"/>
</dbReference>
<feature type="transmembrane region" description="Helical" evidence="8">
    <location>
        <begin position="36"/>
        <end position="59"/>
    </location>
</feature>
<gene>
    <name evidence="9" type="ORF">LS71_003210</name>
</gene>
<accession>A0A4U8TCR8</accession>
<dbReference type="SUPFAM" id="SSF81345">
    <property type="entry name" value="ABC transporter involved in vitamin B12 uptake, BtuC"/>
    <property type="match status" value="1"/>
</dbReference>
<feature type="transmembrane region" description="Helical" evidence="8">
    <location>
        <begin position="372"/>
        <end position="391"/>
    </location>
</feature>
<feature type="transmembrane region" description="Helical" evidence="8">
    <location>
        <begin position="255"/>
        <end position="278"/>
    </location>
</feature>
<dbReference type="STRING" id="1677920.LS71_04700"/>
<evidence type="ECO:0000256" key="7">
    <source>
        <dbReference type="ARBA" id="ARBA00023136"/>
    </source>
</evidence>
<dbReference type="PANTHER" id="PTHR30472">
    <property type="entry name" value="FERRIC ENTEROBACTIN TRANSPORT SYSTEM PERMEASE PROTEIN"/>
    <property type="match status" value="1"/>
</dbReference>
<dbReference type="Pfam" id="PF01032">
    <property type="entry name" value="FecCD"/>
    <property type="match status" value="1"/>
</dbReference>
<keyword evidence="6 8" id="KW-1133">Transmembrane helix</keyword>
<comment type="similarity">
    <text evidence="2">Belongs to the binding-protein-dependent transport system permease family. FecCD subfamily.</text>
</comment>
<dbReference type="InterPro" id="IPR037294">
    <property type="entry name" value="ABC_BtuC-like"/>
</dbReference>
<reference evidence="9 10" key="1">
    <citation type="journal article" date="2014" name="Genome Announc.">
        <title>Draft genome sequences of eight enterohepatic helicobacter species isolated from both laboratory and wild rodents.</title>
        <authorList>
            <person name="Sheh A."/>
            <person name="Shen Z."/>
            <person name="Fox J.G."/>
        </authorList>
    </citation>
    <scope>NUCLEOTIDE SEQUENCE [LARGE SCALE GENOMIC DNA]</scope>
    <source>
        <strain evidence="9 10">MIT 09-6949</strain>
    </source>
</reference>
<feature type="transmembrane region" description="Helical" evidence="8">
    <location>
        <begin position="157"/>
        <end position="176"/>
    </location>
</feature>
<evidence type="ECO:0000256" key="4">
    <source>
        <dbReference type="ARBA" id="ARBA00022475"/>
    </source>
</evidence>
<feature type="transmembrane region" description="Helical" evidence="8">
    <location>
        <begin position="71"/>
        <end position="91"/>
    </location>
</feature>
<keyword evidence="3" id="KW-0813">Transport</keyword>
<dbReference type="Gene3D" id="1.10.3470.10">
    <property type="entry name" value="ABC transporter involved in vitamin B12 uptake, BtuC"/>
    <property type="match status" value="1"/>
</dbReference>
<dbReference type="PANTHER" id="PTHR30472:SF70">
    <property type="entry name" value="MOLYBDATE IMPORT SYSTEM PERMEASE PROTEIN MOLB"/>
    <property type="match status" value="1"/>
</dbReference>
<evidence type="ECO:0000256" key="1">
    <source>
        <dbReference type="ARBA" id="ARBA00004651"/>
    </source>
</evidence>
<dbReference type="OrthoDB" id="9782305at2"/>
<evidence type="ECO:0000256" key="3">
    <source>
        <dbReference type="ARBA" id="ARBA00022448"/>
    </source>
</evidence>
<feature type="transmembrane region" description="Helical" evidence="8">
    <location>
        <begin position="345"/>
        <end position="366"/>
    </location>
</feature>
<dbReference type="FunFam" id="1.10.3470.10:FF:000001">
    <property type="entry name" value="Vitamin B12 ABC transporter permease BtuC"/>
    <property type="match status" value="1"/>
</dbReference>
<feature type="transmembrane region" description="Helical" evidence="8">
    <location>
        <begin position="125"/>
        <end position="145"/>
    </location>
</feature>
<feature type="transmembrane region" description="Helical" evidence="8">
    <location>
        <begin position="290"/>
        <end position="311"/>
    </location>
</feature>
<evidence type="ECO:0000256" key="6">
    <source>
        <dbReference type="ARBA" id="ARBA00022989"/>
    </source>
</evidence>
<protein>
    <submittedName>
        <fullName evidence="9">Iron ABC transporter permease</fullName>
    </submittedName>
</protein>
<keyword evidence="4" id="KW-1003">Cell membrane</keyword>
<keyword evidence="10" id="KW-1185">Reference proteome</keyword>
<evidence type="ECO:0000256" key="2">
    <source>
        <dbReference type="ARBA" id="ARBA00007935"/>
    </source>
</evidence>
<evidence type="ECO:0000313" key="9">
    <source>
        <dbReference type="EMBL" id="TLD97755.1"/>
    </source>
</evidence>
<dbReference type="CDD" id="cd06550">
    <property type="entry name" value="TM_ABC_iron-siderophores_like"/>
    <property type="match status" value="1"/>
</dbReference>
<feature type="transmembrane region" description="Helical" evidence="8">
    <location>
        <begin position="12"/>
        <end position="30"/>
    </location>
</feature>
<comment type="subcellular location">
    <subcellularLocation>
        <location evidence="1">Cell membrane</location>
        <topology evidence="1">Multi-pass membrane protein</topology>
    </subcellularLocation>
</comment>
<feature type="transmembrane region" description="Helical" evidence="8">
    <location>
        <begin position="317"/>
        <end position="338"/>
    </location>
</feature>
<evidence type="ECO:0000313" key="10">
    <source>
        <dbReference type="Proteomes" id="UP000029733"/>
    </source>
</evidence>
<keyword evidence="5 8" id="KW-0812">Transmembrane</keyword>
<dbReference type="InterPro" id="IPR000522">
    <property type="entry name" value="ABC_transptr_permease_BtuC"/>
</dbReference>
<evidence type="ECO:0000256" key="5">
    <source>
        <dbReference type="ARBA" id="ARBA00022692"/>
    </source>
</evidence>
<dbReference type="PRINTS" id="PR00173">
    <property type="entry name" value="EDTRNSPORT"/>
</dbReference>
<dbReference type="AlphaFoldDB" id="A0A4U8TCR8"/>
<evidence type="ECO:0000256" key="8">
    <source>
        <dbReference type="SAM" id="Phobius"/>
    </source>
</evidence>
<proteinExistence type="inferred from homology"/>
<keyword evidence="7 8" id="KW-0472">Membrane</keyword>
<feature type="transmembrane region" description="Helical" evidence="8">
    <location>
        <begin position="182"/>
        <end position="204"/>
    </location>
</feature>
<feature type="transmembrane region" description="Helical" evidence="8">
    <location>
        <begin position="211"/>
        <end position="235"/>
    </location>
</feature>
<comment type="caution">
    <text evidence="9">The sequence shown here is derived from an EMBL/GenBank/DDBJ whole genome shotgun (WGS) entry which is preliminary data.</text>
</comment>